<dbReference type="SUPFAM" id="SSF52047">
    <property type="entry name" value="RNI-like"/>
    <property type="match status" value="1"/>
</dbReference>
<evidence type="ECO:0000313" key="2">
    <source>
        <dbReference type="Proteomes" id="UP000465221"/>
    </source>
</evidence>
<dbReference type="Proteomes" id="UP000465221">
    <property type="component" value="Unassembled WGS sequence"/>
</dbReference>
<dbReference type="Gene3D" id="3.80.10.10">
    <property type="entry name" value="Ribonuclease Inhibitor"/>
    <property type="match status" value="1"/>
</dbReference>
<protein>
    <submittedName>
        <fullName evidence="1">Uncharacterized protein</fullName>
    </submittedName>
</protein>
<dbReference type="InterPro" id="IPR032675">
    <property type="entry name" value="LRR_dom_sf"/>
</dbReference>
<dbReference type="EMBL" id="BLKC01000029">
    <property type="protein sequence ID" value="GFF36621.1"/>
    <property type="molecule type" value="Genomic_DNA"/>
</dbReference>
<sequence length="625" mass="69806">MHPLNQLHCPPQASWLGRSSSEHLVGLIEGSIKLSNAGRAIRPRHDAHTCVLEARRVDFGSAPRPTIVQEGRTLFLLRYIQSTQSLRMQLVISRHNDISVLAVRGVGLDSSMLSPCVGGGTLHALDSAGDGNSTHEAAVRVPRRQFRSFHHLSNRFLYSDIDWIYHHDGRPPRYPPLTLLLRTLLAHPELARLIKRVHLDNHSLADMEDHLEDLVPESLDLKTIDAAMDLITTMGFPQKDRWYTALSESSVDAVIALVLSQLENLESLKLALCLVDGSAFVGMVLKHLIMVRGEGSFSSLRYVKFGDNVDGYDVLDLEANIDQIIPCFFLPSMKELVVTVHGPDLCSRPPLKEELHQKQQSQSLTTLRLYRCDIDPKHVEKLVMLAPRLKVLHCGFLRHTSAAEESEKIDFADLCSALLPAADTLEELTIDLRWTEKNCDVFSLPLSLAGRVPMGSLQEFHVLKRLDIPTELLLGNFDLSRHPRKRLSDLIPPSLQSLCLVDNTVTWESSAARHNPNPTKDSMQAIIDALADYLKDRAQHAPFLQDIVLKFEGRPWEGHSLLDPTYVGNIARPTQPQQLRKMAEASGVAVSVFYMKRIKPGVSGRASIIVYNPENPDAEPIECGP</sequence>
<accession>A0A8H3RSZ9</accession>
<dbReference type="AlphaFoldDB" id="A0A8H3RSZ9"/>
<comment type="caution">
    <text evidence="1">The sequence shown here is derived from an EMBL/GenBank/DDBJ whole genome shotgun (WGS) entry which is preliminary data.</text>
</comment>
<name>A0A8H3RSZ9_9EURO</name>
<gene>
    <name evidence="1" type="ORF">IFM46972_04948</name>
</gene>
<evidence type="ECO:0000313" key="1">
    <source>
        <dbReference type="EMBL" id="GFF36621.1"/>
    </source>
</evidence>
<reference evidence="1 2" key="1">
    <citation type="submission" date="2020-01" db="EMBL/GenBank/DDBJ databases">
        <title>Draft genome sequence of Aspergillus udagawae IFM 46972.</title>
        <authorList>
            <person name="Takahashi H."/>
            <person name="Yaguchi T."/>
        </authorList>
    </citation>
    <scope>NUCLEOTIDE SEQUENCE [LARGE SCALE GENOMIC DNA]</scope>
    <source>
        <strain evidence="1 2">IFM 46972</strain>
    </source>
</reference>
<proteinExistence type="predicted"/>
<organism evidence="1 2">
    <name type="scientific">Aspergillus udagawae</name>
    <dbReference type="NCBI Taxonomy" id="91492"/>
    <lineage>
        <taxon>Eukaryota</taxon>
        <taxon>Fungi</taxon>
        <taxon>Dikarya</taxon>
        <taxon>Ascomycota</taxon>
        <taxon>Pezizomycotina</taxon>
        <taxon>Eurotiomycetes</taxon>
        <taxon>Eurotiomycetidae</taxon>
        <taxon>Eurotiales</taxon>
        <taxon>Aspergillaceae</taxon>
        <taxon>Aspergillus</taxon>
        <taxon>Aspergillus subgen. Fumigati</taxon>
    </lineage>
</organism>